<proteinExistence type="inferred from homology"/>
<dbReference type="PROSITE" id="PS51257">
    <property type="entry name" value="PROKAR_LIPOPROTEIN"/>
    <property type="match status" value="1"/>
</dbReference>
<reference evidence="4" key="1">
    <citation type="submission" date="2020-08" db="EMBL/GenBank/DDBJ databases">
        <title>Genome public.</title>
        <authorList>
            <person name="Liu C."/>
            <person name="Sun Q."/>
        </authorList>
    </citation>
    <scope>NUCLEOTIDE SEQUENCE</scope>
    <source>
        <strain evidence="4">BX15</strain>
    </source>
</reference>
<dbReference type="PANTHER" id="PTHR42928">
    <property type="entry name" value="TRICARBOXYLATE-BINDING PROTEIN"/>
    <property type="match status" value="1"/>
</dbReference>
<dbReference type="InterPro" id="IPR042100">
    <property type="entry name" value="Bug_dom1"/>
</dbReference>
<dbReference type="Gene3D" id="3.40.190.150">
    <property type="entry name" value="Bordetella uptake gene, domain 1"/>
    <property type="match status" value="1"/>
</dbReference>
<evidence type="ECO:0000256" key="1">
    <source>
        <dbReference type="ARBA" id="ARBA00006987"/>
    </source>
</evidence>
<evidence type="ECO:0000313" key="4">
    <source>
        <dbReference type="EMBL" id="MBC5770997.1"/>
    </source>
</evidence>
<dbReference type="EMBL" id="JACOQI010000011">
    <property type="protein sequence ID" value="MBC5770997.1"/>
    <property type="molecule type" value="Genomic_DNA"/>
</dbReference>
<keyword evidence="3" id="KW-0732">Signal</keyword>
<feature type="chain" id="PRO_5038940864" evidence="3">
    <location>
        <begin position="20"/>
        <end position="339"/>
    </location>
</feature>
<dbReference type="AlphaFoldDB" id="A0A923MHU8"/>
<name>A0A923MHU8_9FIRM</name>
<dbReference type="InterPro" id="IPR005064">
    <property type="entry name" value="BUG"/>
</dbReference>
<comment type="caution">
    <text evidence="4">The sequence shown here is derived from an EMBL/GenBank/DDBJ whole genome shotgun (WGS) entry which is preliminary data.</text>
</comment>
<accession>A0A923MHU8</accession>
<organism evidence="4 5">
    <name type="scientific">Dysosmobacter segnis</name>
    <dbReference type="NCBI Taxonomy" id="2763042"/>
    <lineage>
        <taxon>Bacteria</taxon>
        <taxon>Bacillati</taxon>
        <taxon>Bacillota</taxon>
        <taxon>Clostridia</taxon>
        <taxon>Eubacteriales</taxon>
        <taxon>Oscillospiraceae</taxon>
        <taxon>Dysosmobacter</taxon>
    </lineage>
</organism>
<dbReference type="RefSeq" id="WP_187015226.1">
    <property type="nucleotide sequence ID" value="NZ_JACOQI010000011.1"/>
</dbReference>
<dbReference type="Gene3D" id="3.40.190.10">
    <property type="entry name" value="Periplasmic binding protein-like II"/>
    <property type="match status" value="1"/>
</dbReference>
<sequence>MKKTLALLLCAASMLALLAGCGSKSTDDKAPAANGGETASTEKADYPTSPITVIIPYSPGGGSDILTRKIMEYIELPNNQKLVAVNVEGASGFTGAMQAFNSKNDGYTILAHNPMDVVSYSLSGTTDVELWDELETVCGIVDDFNVLVTNPQSGWTTLEEALEYIKANPGTVKVGNTGSNNCNMADCLRTLDALGIRDDVVVVPYDGGAENKTALMGNHVQLSVNSCADIQSAITSGDHIALLTVGDRRAKFLPDTPCTAELGYDVVTTKPRGWYAPAGMSQEQQAVLQEAIKKVCENPEFEQDVLALGLEVNYVDGAALKEKISGWVEDLAPVFEEMK</sequence>
<evidence type="ECO:0000256" key="3">
    <source>
        <dbReference type="SAM" id="SignalP"/>
    </source>
</evidence>
<dbReference type="CDD" id="cd07012">
    <property type="entry name" value="PBP2_Bug_TTT"/>
    <property type="match status" value="1"/>
</dbReference>
<feature type="signal peptide" evidence="3">
    <location>
        <begin position="1"/>
        <end position="19"/>
    </location>
</feature>
<comment type="similarity">
    <text evidence="1">Belongs to the UPF0065 (bug) family.</text>
</comment>
<dbReference type="PANTHER" id="PTHR42928:SF5">
    <property type="entry name" value="BLR1237 PROTEIN"/>
    <property type="match status" value="1"/>
</dbReference>
<dbReference type="Proteomes" id="UP000620327">
    <property type="component" value="Unassembled WGS sequence"/>
</dbReference>
<dbReference type="PIRSF" id="PIRSF017082">
    <property type="entry name" value="YflP"/>
    <property type="match status" value="1"/>
</dbReference>
<evidence type="ECO:0000256" key="2">
    <source>
        <dbReference type="SAM" id="MobiDB-lite"/>
    </source>
</evidence>
<keyword evidence="5" id="KW-1185">Reference proteome</keyword>
<evidence type="ECO:0000313" key="5">
    <source>
        <dbReference type="Proteomes" id="UP000620327"/>
    </source>
</evidence>
<feature type="region of interest" description="Disordered" evidence="2">
    <location>
        <begin position="24"/>
        <end position="44"/>
    </location>
</feature>
<gene>
    <name evidence="4" type="ORF">H8Z83_11815</name>
</gene>
<dbReference type="Pfam" id="PF03401">
    <property type="entry name" value="TctC"/>
    <property type="match status" value="1"/>
</dbReference>
<protein>
    <submittedName>
        <fullName evidence="4">Tripartite tricarboxylate transporter substrate binding protein</fullName>
    </submittedName>
</protein>